<protein>
    <recommendedName>
        <fullName evidence="3">Transposase</fullName>
    </recommendedName>
</protein>
<sequence>MFYYKLPTTLLRPHQKEVIDLMQIVVISYTAKSRTARTDD</sequence>
<reference evidence="1 2" key="1">
    <citation type="submission" date="2024-09" db="EMBL/GenBank/DDBJ databases">
        <authorList>
            <person name="Sun Q."/>
            <person name="Mori K."/>
        </authorList>
    </citation>
    <scope>NUCLEOTIDE SEQUENCE [LARGE SCALE GENOMIC DNA]</scope>
    <source>
        <strain evidence="1 2">CECT 8300</strain>
    </source>
</reference>
<name>A0ABV5GUS0_9FLAO</name>
<proteinExistence type="predicted"/>
<comment type="caution">
    <text evidence="1">The sequence shown here is derived from an EMBL/GenBank/DDBJ whole genome shotgun (WGS) entry which is preliminary data.</text>
</comment>
<organism evidence="1 2">
    <name type="scientific">Algibacter miyuki</name>
    <dbReference type="NCBI Taxonomy" id="1306933"/>
    <lineage>
        <taxon>Bacteria</taxon>
        <taxon>Pseudomonadati</taxon>
        <taxon>Bacteroidota</taxon>
        <taxon>Flavobacteriia</taxon>
        <taxon>Flavobacteriales</taxon>
        <taxon>Flavobacteriaceae</taxon>
        <taxon>Algibacter</taxon>
    </lineage>
</organism>
<gene>
    <name evidence="1" type="ORF">ACFFU1_00595</name>
</gene>
<dbReference type="EMBL" id="JBHMFA010000001">
    <property type="protein sequence ID" value="MFB9103377.1"/>
    <property type="molecule type" value="Genomic_DNA"/>
</dbReference>
<keyword evidence="2" id="KW-1185">Reference proteome</keyword>
<accession>A0ABV5GUS0</accession>
<evidence type="ECO:0000313" key="2">
    <source>
        <dbReference type="Proteomes" id="UP001589590"/>
    </source>
</evidence>
<evidence type="ECO:0000313" key="1">
    <source>
        <dbReference type="EMBL" id="MFB9103377.1"/>
    </source>
</evidence>
<dbReference type="Proteomes" id="UP001589590">
    <property type="component" value="Unassembled WGS sequence"/>
</dbReference>
<evidence type="ECO:0008006" key="3">
    <source>
        <dbReference type="Google" id="ProtNLM"/>
    </source>
</evidence>
<dbReference type="RefSeq" id="WP_290268874.1">
    <property type="nucleotide sequence ID" value="NZ_JAUFQP010000007.1"/>
</dbReference>